<evidence type="ECO:0000256" key="1">
    <source>
        <dbReference type="SAM" id="SignalP"/>
    </source>
</evidence>
<feature type="chain" id="PRO_5015404272" description="Carboxypeptidase regulatory-like domain-containing protein" evidence="1">
    <location>
        <begin position="21"/>
        <end position="141"/>
    </location>
</feature>
<dbReference type="AlphaFoldDB" id="A0A2S7SQX9"/>
<evidence type="ECO:0000313" key="3">
    <source>
        <dbReference type="Proteomes" id="UP000239872"/>
    </source>
</evidence>
<dbReference type="EMBL" id="PPSL01000007">
    <property type="protein sequence ID" value="PQJ09154.1"/>
    <property type="molecule type" value="Genomic_DNA"/>
</dbReference>
<keyword evidence="1" id="KW-0732">Signal</keyword>
<proteinExistence type="predicted"/>
<dbReference type="SUPFAM" id="SSF49464">
    <property type="entry name" value="Carboxypeptidase regulatory domain-like"/>
    <property type="match status" value="1"/>
</dbReference>
<sequence>MNFKLQILSLLLVSTFYATAQQINGIITDSMKHPIVNASVAVRQNGIVVGKNNTDSNGRYILNVVNAGYYNLTASKQGLQTITILKLIVGPNEKTEQNFTLLNVCYHKGILKKNFIRPFSCDNGHRHRNYPSRNASLEAEK</sequence>
<dbReference type="Proteomes" id="UP000239872">
    <property type="component" value="Unassembled WGS sequence"/>
</dbReference>
<accession>A0A2S7SQX9</accession>
<gene>
    <name evidence="2" type="ORF">CJD36_020400</name>
</gene>
<dbReference type="InterPro" id="IPR008969">
    <property type="entry name" value="CarboxyPept-like_regulatory"/>
</dbReference>
<reference evidence="2 3" key="1">
    <citation type="submission" date="2018-01" db="EMBL/GenBank/DDBJ databases">
        <title>A novel member of the phylum Bacteroidetes isolated from glacier ice.</title>
        <authorList>
            <person name="Liu Q."/>
            <person name="Xin Y.-H."/>
        </authorList>
    </citation>
    <scope>NUCLEOTIDE SEQUENCE [LARGE SCALE GENOMIC DNA]</scope>
    <source>
        <strain evidence="2 3">RB1R16</strain>
    </source>
</reference>
<protein>
    <recommendedName>
        <fullName evidence="4">Carboxypeptidase regulatory-like domain-containing protein</fullName>
    </recommendedName>
</protein>
<dbReference type="RefSeq" id="WP_105041059.1">
    <property type="nucleotide sequence ID" value="NZ_PPSL01000007.1"/>
</dbReference>
<organism evidence="2 3">
    <name type="scientific">Flavipsychrobacter stenotrophus</name>
    <dbReference type="NCBI Taxonomy" id="2077091"/>
    <lineage>
        <taxon>Bacteria</taxon>
        <taxon>Pseudomonadati</taxon>
        <taxon>Bacteroidota</taxon>
        <taxon>Chitinophagia</taxon>
        <taxon>Chitinophagales</taxon>
        <taxon>Chitinophagaceae</taxon>
        <taxon>Flavipsychrobacter</taxon>
    </lineage>
</organism>
<dbReference type="Pfam" id="PF13620">
    <property type="entry name" value="CarboxypepD_reg"/>
    <property type="match status" value="1"/>
</dbReference>
<keyword evidence="3" id="KW-1185">Reference proteome</keyword>
<dbReference type="Gene3D" id="2.60.40.1120">
    <property type="entry name" value="Carboxypeptidase-like, regulatory domain"/>
    <property type="match status" value="1"/>
</dbReference>
<name>A0A2S7SQX9_9BACT</name>
<dbReference type="OrthoDB" id="9757908at2"/>
<comment type="caution">
    <text evidence="2">The sequence shown here is derived from an EMBL/GenBank/DDBJ whole genome shotgun (WGS) entry which is preliminary data.</text>
</comment>
<evidence type="ECO:0008006" key="4">
    <source>
        <dbReference type="Google" id="ProtNLM"/>
    </source>
</evidence>
<feature type="signal peptide" evidence="1">
    <location>
        <begin position="1"/>
        <end position="20"/>
    </location>
</feature>
<evidence type="ECO:0000313" key="2">
    <source>
        <dbReference type="EMBL" id="PQJ09154.1"/>
    </source>
</evidence>